<dbReference type="AlphaFoldDB" id="A0A812E2A6"/>
<keyword evidence="1" id="KW-0812">Transmembrane</keyword>
<feature type="transmembrane region" description="Helical" evidence="1">
    <location>
        <begin position="214"/>
        <end position="234"/>
    </location>
</feature>
<feature type="transmembrane region" description="Helical" evidence="1">
    <location>
        <begin position="347"/>
        <end position="368"/>
    </location>
</feature>
<evidence type="ECO:0000313" key="2">
    <source>
        <dbReference type="EMBL" id="CAE1313148.1"/>
    </source>
</evidence>
<accession>A0A812E2A6</accession>
<feature type="transmembrane region" description="Helical" evidence="1">
    <location>
        <begin position="154"/>
        <end position="175"/>
    </location>
</feature>
<feature type="transmembrane region" description="Helical" evidence="1">
    <location>
        <begin position="124"/>
        <end position="147"/>
    </location>
</feature>
<gene>
    <name evidence="2" type="ORF">SPHA_64256</name>
</gene>
<name>A0A812E2A6_ACAPH</name>
<feature type="transmembrane region" description="Helical" evidence="1">
    <location>
        <begin position="419"/>
        <end position="440"/>
    </location>
</feature>
<comment type="caution">
    <text evidence="2">The sequence shown here is derived from an EMBL/GenBank/DDBJ whole genome shotgun (WGS) entry which is preliminary data.</text>
</comment>
<feature type="transmembrane region" description="Helical" evidence="1">
    <location>
        <begin position="28"/>
        <end position="50"/>
    </location>
</feature>
<feature type="transmembrane region" description="Helical" evidence="1">
    <location>
        <begin position="375"/>
        <end position="399"/>
    </location>
</feature>
<reference evidence="2" key="1">
    <citation type="submission" date="2021-01" db="EMBL/GenBank/DDBJ databases">
        <authorList>
            <person name="Li R."/>
            <person name="Bekaert M."/>
        </authorList>
    </citation>
    <scope>NUCLEOTIDE SEQUENCE</scope>
    <source>
        <strain evidence="2">Farmed</strain>
    </source>
</reference>
<organism evidence="2 3">
    <name type="scientific">Acanthosepion pharaonis</name>
    <name type="common">Pharaoh cuttlefish</name>
    <name type="synonym">Sepia pharaonis</name>
    <dbReference type="NCBI Taxonomy" id="158019"/>
    <lineage>
        <taxon>Eukaryota</taxon>
        <taxon>Metazoa</taxon>
        <taxon>Spiralia</taxon>
        <taxon>Lophotrochozoa</taxon>
        <taxon>Mollusca</taxon>
        <taxon>Cephalopoda</taxon>
        <taxon>Coleoidea</taxon>
        <taxon>Decapodiformes</taxon>
        <taxon>Sepiida</taxon>
        <taxon>Sepiina</taxon>
        <taxon>Sepiidae</taxon>
        <taxon>Acanthosepion</taxon>
    </lineage>
</organism>
<feature type="transmembrane region" description="Helical" evidence="1">
    <location>
        <begin position="83"/>
        <end position="104"/>
    </location>
</feature>
<feature type="transmembrane region" description="Helical" evidence="1">
    <location>
        <begin position="240"/>
        <end position="259"/>
    </location>
</feature>
<dbReference type="EMBL" id="CAHIKZ030004626">
    <property type="protein sequence ID" value="CAE1313148.1"/>
    <property type="molecule type" value="Genomic_DNA"/>
</dbReference>
<evidence type="ECO:0000256" key="1">
    <source>
        <dbReference type="SAM" id="Phobius"/>
    </source>
</evidence>
<sequence>MSFSQNSFQFSLAVLDDCQNGAQLVLEFCFSLSLFSICFILSPLFVFISYSLSPQSFTLFSFTSFFLYSSLCPLFLCILHPVLFFSLSFSLSFFFLYSSLFPLYPSLSPFSPLSFSLSFTLTSFSLLSFSLTSFSLLSFSLTSFSLLSFSLSSFFPSILLFVLFFPSILLFVLFFPSILLFVLFFPSILLFVLFFSFILLFVPFFSFYPSLCPFFPSILLFVLFFSFILLFVLFPPLSFSLSSPILLLSPLYPFPFPPLSFSFSPLYPSPFPPLSFSFSPSILILFPLYPYPSPFPLYPSPFPPFSPTLSFSFSPPPLYPSPSLLPPLYSLCPLSFYPCLCCLSPSIIFYFIISVFPLSLSLLFFLFLSSSFSSIFIFSFYFSLLFLPFLYPFLFLFLVHSPSSFFSSQNQNRIATRPAFHQILNIVTLFRLTFSFFFLYRVPTSRIYKNSCLSPATFLNCCYSFSFFLQTNKTCPLTPQGRKQPQSLYLHSIPKPLWYSAFSVLSINI</sequence>
<feature type="transmembrane region" description="Helical" evidence="1">
    <location>
        <begin position="56"/>
        <end position="76"/>
    </location>
</feature>
<feature type="transmembrane region" description="Helical" evidence="1">
    <location>
        <begin position="181"/>
        <end position="202"/>
    </location>
</feature>
<proteinExistence type="predicted"/>
<dbReference type="Proteomes" id="UP000597762">
    <property type="component" value="Unassembled WGS sequence"/>
</dbReference>
<feature type="transmembrane region" description="Helical" evidence="1">
    <location>
        <begin position="271"/>
        <end position="289"/>
    </location>
</feature>
<evidence type="ECO:0000313" key="3">
    <source>
        <dbReference type="Proteomes" id="UP000597762"/>
    </source>
</evidence>
<keyword evidence="3" id="KW-1185">Reference proteome</keyword>
<keyword evidence="1" id="KW-1133">Transmembrane helix</keyword>
<keyword evidence="1" id="KW-0472">Membrane</keyword>
<protein>
    <submittedName>
        <fullName evidence="2">MCHR1</fullName>
    </submittedName>
</protein>